<organism evidence="2">
    <name type="scientific">Oscillatoriales cyanobacterium SpSt-418</name>
    <dbReference type="NCBI Taxonomy" id="2282169"/>
    <lineage>
        <taxon>Bacteria</taxon>
        <taxon>Bacillati</taxon>
        <taxon>Cyanobacteriota</taxon>
        <taxon>Cyanophyceae</taxon>
        <taxon>Oscillatoriophycideae</taxon>
        <taxon>Oscillatoriales</taxon>
    </lineage>
</organism>
<comment type="caution">
    <text evidence="2">The sequence shown here is derived from an EMBL/GenBank/DDBJ whole genome shotgun (WGS) entry which is preliminary data.</text>
</comment>
<feature type="signal peptide" evidence="1">
    <location>
        <begin position="1"/>
        <end position="21"/>
    </location>
</feature>
<proteinExistence type="predicted"/>
<name>A0A7C3PHN4_9CYAN</name>
<accession>A0A7C3PHN4</accession>
<keyword evidence="1" id="KW-0732">Signal</keyword>
<protein>
    <submittedName>
        <fullName evidence="2">DUF928 domain-containing protein</fullName>
    </submittedName>
</protein>
<dbReference type="Pfam" id="PF06051">
    <property type="entry name" value="DUF928"/>
    <property type="match status" value="1"/>
</dbReference>
<reference evidence="2" key="1">
    <citation type="journal article" date="2020" name="mSystems">
        <title>Genome- and Community-Level Interaction Insights into Carbon Utilization and Element Cycling Functions of Hydrothermarchaeota in Hydrothermal Sediment.</title>
        <authorList>
            <person name="Zhou Z."/>
            <person name="Liu Y."/>
            <person name="Xu W."/>
            <person name="Pan J."/>
            <person name="Luo Z.H."/>
            <person name="Li M."/>
        </authorList>
    </citation>
    <scope>NUCLEOTIDE SEQUENCE [LARGE SCALE GENOMIC DNA]</scope>
    <source>
        <strain evidence="2">SpSt-418</strain>
    </source>
</reference>
<evidence type="ECO:0000256" key="1">
    <source>
        <dbReference type="SAM" id="SignalP"/>
    </source>
</evidence>
<feature type="chain" id="PRO_5028203504" evidence="1">
    <location>
        <begin position="22"/>
        <end position="242"/>
    </location>
</feature>
<dbReference type="EMBL" id="DSRU01000139">
    <property type="protein sequence ID" value="HFM98036.1"/>
    <property type="molecule type" value="Genomic_DNA"/>
</dbReference>
<dbReference type="InterPro" id="IPR010328">
    <property type="entry name" value="DUF928"/>
</dbReference>
<gene>
    <name evidence="2" type="ORF">ENR64_09835</name>
</gene>
<evidence type="ECO:0000313" key="2">
    <source>
        <dbReference type="EMBL" id="HFM98036.1"/>
    </source>
</evidence>
<sequence length="242" mass="27098">MSLSKFCITSLFFLCSFTFLTQPPEALANKKEGLPGRRVGAGTRGECTTLASTEKTATKQKKMLMPLIPEDILSKTVSSNPTLYWYVPETNVKRAEFRVVDQRDKPLYTAIVPLSGKAGIVSYKIPANVASRILRPNQEYEWMFSLLCDRNDPSGNPFVRGILQRVPSQTNLTKQLQNAQPSDRSRIYAQAGIWQEAITEVVQQRCARPNDNALYSQWVQLLRSVSLEQYSNEPITGACSAS</sequence>
<dbReference type="AlphaFoldDB" id="A0A7C3PHN4"/>